<organism evidence="2 3">
    <name type="scientific">Rhodobium orientis</name>
    <dbReference type="NCBI Taxonomy" id="34017"/>
    <lineage>
        <taxon>Bacteria</taxon>
        <taxon>Pseudomonadati</taxon>
        <taxon>Pseudomonadota</taxon>
        <taxon>Alphaproteobacteria</taxon>
        <taxon>Hyphomicrobiales</taxon>
        <taxon>Rhodobiaceae</taxon>
        <taxon>Rhodobium</taxon>
    </lineage>
</organism>
<keyword evidence="3" id="KW-1185">Reference proteome</keyword>
<proteinExistence type="predicted"/>
<dbReference type="EMBL" id="NPEV01000023">
    <property type="protein sequence ID" value="RAI27022.1"/>
    <property type="molecule type" value="Genomic_DNA"/>
</dbReference>
<accession>A0A327JQ75</accession>
<name>A0A327JQ75_9HYPH</name>
<feature type="compositionally biased region" description="Acidic residues" evidence="1">
    <location>
        <begin position="20"/>
        <end position="30"/>
    </location>
</feature>
<protein>
    <submittedName>
        <fullName evidence="2">Uncharacterized protein</fullName>
    </submittedName>
</protein>
<evidence type="ECO:0000256" key="1">
    <source>
        <dbReference type="SAM" id="MobiDB-lite"/>
    </source>
</evidence>
<reference evidence="2 3" key="1">
    <citation type="submission" date="2017-07" db="EMBL/GenBank/DDBJ databases">
        <title>Draft Genome Sequences of Select Purple Nonsulfur Bacteria.</title>
        <authorList>
            <person name="Lasarre B."/>
            <person name="Mckinlay J.B."/>
        </authorList>
    </citation>
    <scope>NUCLEOTIDE SEQUENCE [LARGE SCALE GENOMIC DNA]</scope>
    <source>
        <strain evidence="2 3">DSM 11290</strain>
    </source>
</reference>
<sequence>MTARGFGILPTGEPDRIDPEAEIDEADDDRPEGLEELTLLVLGEIAVGEHMLVERHVEGQNGPV</sequence>
<gene>
    <name evidence="2" type="ORF">CH339_11810</name>
</gene>
<feature type="region of interest" description="Disordered" evidence="1">
    <location>
        <begin position="1"/>
        <end position="31"/>
    </location>
</feature>
<dbReference type="AlphaFoldDB" id="A0A327JQ75"/>
<evidence type="ECO:0000313" key="2">
    <source>
        <dbReference type="EMBL" id="RAI27022.1"/>
    </source>
</evidence>
<comment type="caution">
    <text evidence="2">The sequence shown here is derived from an EMBL/GenBank/DDBJ whole genome shotgun (WGS) entry which is preliminary data.</text>
</comment>
<dbReference type="Proteomes" id="UP000249299">
    <property type="component" value="Unassembled WGS sequence"/>
</dbReference>
<evidence type="ECO:0000313" key="3">
    <source>
        <dbReference type="Proteomes" id="UP000249299"/>
    </source>
</evidence>